<organism evidence="1 2">
    <name type="scientific">Chryseobacterium oryzae</name>
    <dbReference type="NCBI Taxonomy" id="2929799"/>
    <lineage>
        <taxon>Bacteria</taxon>
        <taxon>Pseudomonadati</taxon>
        <taxon>Bacteroidota</taxon>
        <taxon>Flavobacteriia</taxon>
        <taxon>Flavobacteriales</taxon>
        <taxon>Weeksellaceae</taxon>
        <taxon>Chryseobacterium group</taxon>
        <taxon>Chryseobacterium</taxon>
    </lineage>
</organism>
<reference evidence="1 2" key="1">
    <citation type="submission" date="2022-03" db="EMBL/GenBank/DDBJ databases">
        <title>Chryseobacterium sp. isolated from the Andong Sikhe.</title>
        <authorList>
            <person name="Won M."/>
            <person name="Kim S.-J."/>
            <person name="Kwon S.-W."/>
        </authorList>
    </citation>
    <scope>NUCLEOTIDE SEQUENCE [LARGE SCALE GENOMIC DNA]</scope>
    <source>
        <strain evidence="1 2">ADR-1</strain>
    </source>
</reference>
<protein>
    <submittedName>
        <fullName evidence="1">Uncharacterized protein</fullName>
    </submittedName>
</protein>
<keyword evidence="2" id="KW-1185">Reference proteome</keyword>
<evidence type="ECO:0000313" key="2">
    <source>
        <dbReference type="Proteomes" id="UP000831068"/>
    </source>
</evidence>
<name>A0ABY4BLJ7_9FLAO</name>
<dbReference type="Proteomes" id="UP000831068">
    <property type="component" value="Chromosome"/>
</dbReference>
<accession>A0ABY4BLJ7</accession>
<proteinExistence type="predicted"/>
<dbReference type="EMBL" id="CP094529">
    <property type="protein sequence ID" value="UOE37465.1"/>
    <property type="molecule type" value="Genomic_DNA"/>
</dbReference>
<evidence type="ECO:0000313" key="1">
    <source>
        <dbReference type="EMBL" id="UOE37465.1"/>
    </source>
</evidence>
<dbReference type="RefSeq" id="WP_243575925.1">
    <property type="nucleotide sequence ID" value="NZ_CP094529.1"/>
</dbReference>
<gene>
    <name evidence="1" type="ORF">MTP08_10345</name>
</gene>
<sequence>METKKRSILKLDIPKSDNGIIISDLFNLLISTDQTANQIKEILNKQFEQDEFIPIPGAQTLVNTQIVQNKNYIKKDLISTLENITFYSDNTFTINSDQRRIFVPNNSD</sequence>